<gene>
    <name evidence="2" type="ORF">SDRG_01111</name>
</gene>
<name>T0S7N4_SAPDV</name>
<proteinExistence type="predicted"/>
<dbReference type="VEuPathDB" id="FungiDB:SDRG_01111"/>
<dbReference type="GeneID" id="19941838"/>
<organism evidence="2 3">
    <name type="scientific">Saprolegnia diclina (strain VS20)</name>
    <dbReference type="NCBI Taxonomy" id="1156394"/>
    <lineage>
        <taxon>Eukaryota</taxon>
        <taxon>Sar</taxon>
        <taxon>Stramenopiles</taxon>
        <taxon>Oomycota</taxon>
        <taxon>Saprolegniomycetes</taxon>
        <taxon>Saprolegniales</taxon>
        <taxon>Saprolegniaceae</taxon>
        <taxon>Saprolegnia</taxon>
    </lineage>
</organism>
<evidence type="ECO:0008006" key="4">
    <source>
        <dbReference type="Google" id="ProtNLM"/>
    </source>
</evidence>
<evidence type="ECO:0000313" key="3">
    <source>
        <dbReference type="Proteomes" id="UP000030762"/>
    </source>
</evidence>
<dbReference type="OrthoDB" id="10285763at2759"/>
<evidence type="ECO:0000256" key="1">
    <source>
        <dbReference type="SAM" id="MobiDB-lite"/>
    </source>
</evidence>
<dbReference type="RefSeq" id="XP_008604847.1">
    <property type="nucleotide sequence ID" value="XM_008606625.1"/>
</dbReference>
<dbReference type="OMA" id="ELHKHEY"/>
<feature type="region of interest" description="Disordered" evidence="1">
    <location>
        <begin position="52"/>
        <end position="78"/>
    </location>
</feature>
<accession>T0S7N4</accession>
<dbReference type="Proteomes" id="UP000030762">
    <property type="component" value="Unassembled WGS sequence"/>
</dbReference>
<reference evidence="2 3" key="1">
    <citation type="submission" date="2012-04" db="EMBL/GenBank/DDBJ databases">
        <title>The Genome Sequence of Saprolegnia declina VS20.</title>
        <authorList>
            <consortium name="The Broad Institute Genome Sequencing Platform"/>
            <person name="Russ C."/>
            <person name="Nusbaum C."/>
            <person name="Tyler B."/>
            <person name="van West P."/>
            <person name="Dieguez-Uribeondo J."/>
            <person name="de Bruijn I."/>
            <person name="Tripathy S."/>
            <person name="Jiang R."/>
            <person name="Young S.K."/>
            <person name="Zeng Q."/>
            <person name="Gargeya S."/>
            <person name="Fitzgerald M."/>
            <person name="Haas B."/>
            <person name="Abouelleil A."/>
            <person name="Alvarado L."/>
            <person name="Arachchi H.M."/>
            <person name="Berlin A."/>
            <person name="Chapman S.B."/>
            <person name="Goldberg J."/>
            <person name="Griggs A."/>
            <person name="Gujja S."/>
            <person name="Hansen M."/>
            <person name="Howarth C."/>
            <person name="Imamovic A."/>
            <person name="Larimer J."/>
            <person name="McCowen C."/>
            <person name="Montmayeur A."/>
            <person name="Murphy C."/>
            <person name="Neiman D."/>
            <person name="Pearson M."/>
            <person name="Priest M."/>
            <person name="Roberts A."/>
            <person name="Saif S."/>
            <person name="Shea T."/>
            <person name="Sisk P."/>
            <person name="Sykes S."/>
            <person name="Wortman J."/>
            <person name="Nusbaum C."/>
            <person name="Birren B."/>
        </authorList>
    </citation>
    <scope>NUCLEOTIDE SEQUENCE [LARGE SCALE GENOMIC DNA]</scope>
    <source>
        <strain evidence="2 3">VS20</strain>
    </source>
</reference>
<dbReference type="EMBL" id="JH767134">
    <property type="protein sequence ID" value="EQC41133.1"/>
    <property type="molecule type" value="Genomic_DNA"/>
</dbReference>
<dbReference type="InParanoid" id="T0S7N4"/>
<keyword evidence="3" id="KW-1185">Reference proteome</keyword>
<protein>
    <recommendedName>
        <fullName evidence="4">BZIP domain-containing protein</fullName>
    </recommendedName>
</protein>
<evidence type="ECO:0000313" key="2">
    <source>
        <dbReference type="EMBL" id="EQC41133.1"/>
    </source>
</evidence>
<dbReference type="AlphaFoldDB" id="T0S7N4"/>
<sequence>MSTRSVRAVYKQHAATTTTTVVEEVPLVVGMEGLHVDFFTPVEMEMLDLLSSPASPATKSEPIAPKKPAPTKPRRVTSSKQLLYVERHRKKRQAEFIGLQKSVVELEAQLADMKHKHTLQSMLHPGSKWRQHASNERKRRAKAMLENKALRDAVEQQMQFTDTLVRAVQAVPAVSNATVSAQPEDQWQYLRLVADPELRKAAYHHICDRELDQLQSAFLQAGLLESPVPELHKHEYKHVNHAVQVQTILTGRFTQSVASVTESVWQCLTGAAVSKDPLLKQLYNSHTAVDPSVSYIMGSRDHAQGRFDRRLLCKRYEQGPKYVVVCRSILHDDAVQATDLNNILDEVSWLTIEPDEAAPKSTVIKYFHKANQARNAGIVLTKSWLERFTQETDDVGIAIRQYIDSH</sequence>